<feature type="region of interest" description="Disordered" evidence="1">
    <location>
        <begin position="187"/>
        <end position="217"/>
    </location>
</feature>
<comment type="caution">
    <text evidence="2">The sequence shown here is derived from an EMBL/GenBank/DDBJ whole genome shotgun (WGS) entry which is preliminary data.</text>
</comment>
<feature type="region of interest" description="Disordered" evidence="1">
    <location>
        <begin position="93"/>
        <end position="118"/>
    </location>
</feature>
<dbReference type="AlphaFoldDB" id="A0A1V8SIJ5"/>
<accession>A0A1V8SIJ5</accession>
<feature type="region of interest" description="Disordered" evidence="1">
    <location>
        <begin position="57"/>
        <end position="77"/>
    </location>
</feature>
<sequence>MFQQHLFSAVPDLDSLPQVSNEQQKLSLVLANIDAERNRFRARTIAAAKEDIAAHRARHRNTSSIEASVSPASAVSPATDSGLARMLASLNSSTRSPIQQSPAQMTPNARPGTNAVPQASTPYEVKVALRTMHELKRYDDVWGPQRDALKASIAAAAATQGANGMGETNGGAATDPRRDLRRQLTGAAALTNGNARVAGAGVSGGGDIDRDRDPRRR</sequence>
<feature type="region of interest" description="Disordered" evidence="1">
    <location>
        <begin position="160"/>
        <end position="179"/>
    </location>
</feature>
<dbReference type="Proteomes" id="UP000192596">
    <property type="component" value="Unassembled WGS sequence"/>
</dbReference>
<gene>
    <name evidence="2" type="ORF">B0A48_15357</name>
</gene>
<reference evidence="3" key="1">
    <citation type="submission" date="2017-03" db="EMBL/GenBank/DDBJ databases">
        <title>Genomes of endolithic fungi from Antarctica.</title>
        <authorList>
            <person name="Coleine C."/>
            <person name="Masonjones S."/>
            <person name="Stajich J.E."/>
        </authorList>
    </citation>
    <scope>NUCLEOTIDE SEQUENCE [LARGE SCALE GENOMIC DNA]</scope>
    <source>
        <strain evidence="3">CCFEE 5527</strain>
    </source>
</reference>
<feature type="compositionally biased region" description="Basic and acidic residues" evidence="1">
    <location>
        <begin position="207"/>
        <end position="217"/>
    </location>
</feature>
<evidence type="ECO:0000256" key="1">
    <source>
        <dbReference type="SAM" id="MobiDB-lite"/>
    </source>
</evidence>
<feature type="compositionally biased region" description="Low complexity" evidence="1">
    <location>
        <begin position="67"/>
        <end position="77"/>
    </location>
</feature>
<proteinExistence type="predicted"/>
<name>A0A1V8SIJ5_9PEZI</name>
<dbReference type="EMBL" id="NAJO01000044">
    <property type="protein sequence ID" value="OQN98691.1"/>
    <property type="molecule type" value="Genomic_DNA"/>
</dbReference>
<evidence type="ECO:0000313" key="2">
    <source>
        <dbReference type="EMBL" id="OQN98691.1"/>
    </source>
</evidence>
<keyword evidence="3" id="KW-1185">Reference proteome</keyword>
<protein>
    <submittedName>
        <fullName evidence="2">Uncharacterized protein</fullName>
    </submittedName>
</protein>
<organism evidence="2 3">
    <name type="scientific">Cryoendolithus antarcticus</name>
    <dbReference type="NCBI Taxonomy" id="1507870"/>
    <lineage>
        <taxon>Eukaryota</taxon>
        <taxon>Fungi</taxon>
        <taxon>Dikarya</taxon>
        <taxon>Ascomycota</taxon>
        <taxon>Pezizomycotina</taxon>
        <taxon>Dothideomycetes</taxon>
        <taxon>Dothideomycetidae</taxon>
        <taxon>Cladosporiales</taxon>
        <taxon>Cladosporiaceae</taxon>
        <taxon>Cryoendolithus</taxon>
    </lineage>
</organism>
<dbReference type="InParanoid" id="A0A1V8SIJ5"/>
<feature type="compositionally biased region" description="Polar residues" evidence="1">
    <location>
        <begin position="93"/>
        <end position="107"/>
    </location>
</feature>
<dbReference type="OrthoDB" id="5420940at2759"/>
<evidence type="ECO:0000313" key="3">
    <source>
        <dbReference type="Proteomes" id="UP000192596"/>
    </source>
</evidence>